<accession>A0A2M7GB85</accession>
<dbReference type="InterPro" id="IPR051198">
    <property type="entry name" value="BchE-like"/>
</dbReference>
<dbReference type="CDD" id="cd01335">
    <property type="entry name" value="Radical_SAM"/>
    <property type="match status" value="1"/>
</dbReference>
<dbReference type="GO" id="GO:0005829">
    <property type="term" value="C:cytosol"/>
    <property type="evidence" value="ECO:0007669"/>
    <property type="project" value="TreeGrafter"/>
</dbReference>
<keyword evidence="2" id="KW-0949">S-adenosyl-L-methionine</keyword>
<protein>
    <submittedName>
        <fullName evidence="8">Uncharacterized protein</fullName>
    </submittedName>
</protein>
<dbReference type="GO" id="GO:0003824">
    <property type="term" value="F:catalytic activity"/>
    <property type="evidence" value="ECO:0007669"/>
    <property type="project" value="InterPro"/>
</dbReference>
<name>A0A2M7GB85_9BACT</name>
<evidence type="ECO:0000259" key="7">
    <source>
        <dbReference type="PROSITE" id="PS51918"/>
    </source>
</evidence>
<evidence type="ECO:0000256" key="1">
    <source>
        <dbReference type="ARBA" id="ARBA00001966"/>
    </source>
</evidence>
<organism evidence="8 9">
    <name type="scientific">bacterium (Candidatus Blackallbacteria) CG17_big_fil_post_rev_8_21_14_2_50_48_46</name>
    <dbReference type="NCBI Taxonomy" id="2014261"/>
    <lineage>
        <taxon>Bacteria</taxon>
        <taxon>Candidatus Blackallbacteria</taxon>
    </lineage>
</organism>
<comment type="cofactor">
    <cofactor evidence="1">
        <name>[4Fe-4S] cluster</name>
        <dbReference type="ChEBI" id="CHEBI:49883"/>
    </cofactor>
</comment>
<evidence type="ECO:0000256" key="3">
    <source>
        <dbReference type="ARBA" id="ARBA00022723"/>
    </source>
</evidence>
<dbReference type="Proteomes" id="UP000231019">
    <property type="component" value="Unassembled WGS sequence"/>
</dbReference>
<dbReference type="GO" id="GO:0031419">
    <property type="term" value="F:cobalamin binding"/>
    <property type="evidence" value="ECO:0007669"/>
    <property type="project" value="InterPro"/>
</dbReference>
<dbReference type="PANTHER" id="PTHR43409:SF16">
    <property type="entry name" value="SLR0320 PROTEIN"/>
    <property type="match status" value="1"/>
</dbReference>
<keyword evidence="4" id="KW-0408">Iron</keyword>
<dbReference type="GO" id="GO:0046872">
    <property type="term" value="F:metal ion binding"/>
    <property type="evidence" value="ECO:0007669"/>
    <property type="project" value="UniProtKB-KW"/>
</dbReference>
<dbReference type="InterPro" id="IPR006158">
    <property type="entry name" value="Cobalamin-bd"/>
</dbReference>
<dbReference type="InterPro" id="IPR006638">
    <property type="entry name" value="Elp3/MiaA/NifB-like_rSAM"/>
</dbReference>
<dbReference type="SFLD" id="SFLDS00029">
    <property type="entry name" value="Radical_SAM"/>
    <property type="match status" value="1"/>
</dbReference>
<dbReference type="Pfam" id="PF02310">
    <property type="entry name" value="B12-binding"/>
    <property type="match status" value="1"/>
</dbReference>
<dbReference type="PROSITE" id="PS51918">
    <property type="entry name" value="RADICAL_SAM"/>
    <property type="match status" value="1"/>
</dbReference>
<comment type="caution">
    <text evidence="8">The sequence shown here is derived from an EMBL/GenBank/DDBJ whole genome shotgun (WGS) entry which is preliminary data.</text>
</comment>
<dbReference type="InterPro" id="IPR007197">
    <property type="entry name" value="rSAM"/>
</dbReference>
<dbReference type="PROSITE" id="PS51332">
    <property type="entry name" value="B12_BINDING"/>
    <property type="match status" value="1"/>
</dbReference>
<dbReference type="EMBL" id="PFFQ01000004">
    <property type="protein sequence ID" value="PIW19449.1"/>
    <property type="molecule type" value="Genomic_DNA"/>
</dbReference>
<dbReference type="Gene3D" id="3.80.30.20">
    <property type="entry name" value="tm_1862 like domain"/>
    <property type="match status" value="1"/>
</dbReference>
<dbReference type="PANTHER" id="PTHR43409">
    <property type="entry name" value="ANAEROBIC MAGNESIUM-PROTOPORPHYRIN IX MONOMETHYL ESTER CYCLASE-RELATED"/>
    <property type="match status" value="1"/>
</dbReference>
<evidence type="ECO:0000313" key="9">
    <source>
        <dbReference type="Proteomes" id="UP000231019"/>
    </source>
</evidence>
<gene>
    <name evidence="8" type="ORF">COW36_01020</name>
</gene>
<evidence type="ECO:0000256" key="2">
    <source>
        <dbReference type="ARBA" id="ARBA00022691"/>
    </source>
</evidence>
<dbReference type="Gene3D" id="3.40.50.280">
    <property type="entry name" value="Cobalamin-binding domain"/>
    <property type="match status" value="1"/>
</dbReference>
<evidence type="ECO:0000256" key="5">
    <source>
        <dbReference type="ARBA" id="ARBA00023014"/>
    </source>
</evidence>
<reference evidence="8 9" key="1">
    <citation type="submission" date="2017-09" db="EMBL/GenBank/DDBJ databases">
        <title>Depth-based differentiation of microbial function through sediment-hosted aquifers and enrichment of novel symbionts in the deep terrestrial subsurface.</title>
        <authorList>
            <person name="Probst A.J."/>
            <person name="Ladd B."/>
            <person name="Jarett J.K."/>
            <person name="Geller-Mcgrath D.E."/>
            <person name="Sieber C.M."/>
            <person name="Emerson J.B."/>
            <person name="Anantharaman K."/>
            <person name="Thomas B.C."/>
            <person name="Malmstrom R."/>
            <person name="Stieglmeier M."/>
            <person name="Klingl A."/>
            <person name="Woyke T."/>
            <person name="Ryan C.M."/>
            <person name="Banfield J.F."/>
        </authorList>
    </citation>
    <scope>NUCLEOTIDE SEQUENCE [LARGE SCALE GENOMIC DNA]</scope>
    <source>
        <strain evidence="8">CG17_big_fil_post_rev_8_21_14_2_50_48_46</strain>
    </source>
</reference>
<dbReference type="SUPFAM" id="SSF102114">
    <property type="entry name" value="Radical SAM enzymes"/>
    <property type="match status" value="1"/>
</dbReference>
<evidence type="ECO:0000256" key="4">
    <source>
        <dbReference type="ARBA" id="ARBA00023004"/>
    </source>
</evidence>
<keyword evidence="5" id="KW-0411">Iron-sulfur</keyword>
<feature type="domain" description="B12-binding" evidence="6">
    <location>
        <begin position="11"/>
        <end position="146"/>
    </location>
</feature>
<sequence length="638" mass="72798">MGQLTNGFIIRLMQVNQPHMGQIYLPYSAGLLESYVRQYAQNPSRYLFLSPLFRRQSLEQAVQAFRHVDVAGLSLYTWNVNFSLAVARELKVRQPETLIVVGGPQVPERAEAFLRAHPAVDLCVHGEGEQIFLALLESLPERDWSQIPSVSYLQQGVFFRNPQATRLKALQNLASPYLSGAFDALFKANPNEDWIALWETNRGCPFSCSFCDWGSATRSKVVGFDDARLEAEIAWFSRHRVKVIFSCDANFGILKRDQALTESMIAAHQQTGYPRTFVIQNTKNVTERAYQIQKRLCETGLNQSATLSLQSMNPEVLKAIRRENISLDSYRELQSRFRRDGVQTYTDMIVGLPGESYDSFAEGIAQVIAEGQHHHIRYFNCYVLPNAELGNPDYQARYGVEYVTIPYVFSNDAVSESRDGLGEEQQMVVACSSYTRTDWVKMKTYAWFSELLYFNRKLLQLPLMLLQQVAGFSYRALFEAYMRPQPEAAWMLEEIWCFFERKATAASQGETPFCLGPLAVNSPLQVWLEAHDYVMMGMLQSQSLELFYQQNLVVLKQLLRESGKSLPAGLLEDSLTLAHRLFLSQATGRPWELRLGWNLWEVYQSWLLGEVLELRPGAVHYSKLGSGPPFDRIVNLVL</sequence>
<proteinExistence type="predicted"/>
<dbReference type="InterPro" id="IPR058240">
    <property type="entry name" value="rSAM_sf"/>
</dbReference>
<evidence type="ECO:0000313" key="8">
    <source>
        <dbReference type="EMBL" id="PIW19449.1"/>
    </source>
</evidence>
<dbReference type="AlphaFoldDB" id="A0A2M7GB85"/>
<dbReference type="SMART" id="SM00729">
    <property type="entry name" value="Elp3"/>
    <property type="match status" value="1"/>
</dbReference>
<keyword evidence="3" id="KW-0479">Metal-binding</keyword>
<dbReference type="Pfam" id="PF04055">
    <property type="entry name" value="Radical_SAM"/>
    <property type="match status" value="1"/>
</dbReference>
<dbReference type="SFLD" id="SFLDG01123">
    <property type="entry name" value="methyltransferase_(Class_B)"/>
    <property type="match status" value="1"/>
</dbReference>
<dbReference type="GO" id="GO:0051539">
    <property type="term" value="F:4 iron, 4 sulfur cluster binding"/>
    <property type="evidence" value="ECO:0007669"/>
    <property type="project" value="UniProtKB-KW"/>
</dbReference>
<dbReference type="InterPro" id="IPR034466">
    <property type="entry name" value="Methyltransferase_Class_B"/>
</dbReference>
<dbReference type="SFLD" id="SFLDG01082">
    <property type="entry name" value="B12-binding_domain_containing"/>
    <property type="match status" value="1"/>
</dbReference>
<feature type="domain" description="Radical SAM core" evidence="7">
    <location>
        <begin position="190"/>
        <end position="413"/>
    </location>
</feature>
<evidence type="ECO:0000259" key="6">
    <source>
        <dbReference type="PROSITE" id="PS51332"/>
    </source>
</evidence>
<dbReference type="InterPro" id="IPR023404">
    <property type="entry name" value="rSAM_horseshoe"/>
</dbReference>